<evidence type="ECO:0000313" key="3">
    <source>
        <dbReference type="Proteomes" id="UP000807353"/>
    </source>
</evidence>
<dbReference type="Gene3D" id="1.20.1280.50">
    <property type="match status" value="1"/>
</dbReference>
<reference evidence="2" key="1">
    <citation type="submission" date="2020-11" db="EMBL/GenBank/DDBJ databases">
        <authorList>
            <consortium name="DOE Joint Genome Institute"/>
            <person name="Ahrendt S."/>
            <person name="Riley R."/>
            <person name="Andreopoulos W."/>
            <person name="Labutti K."/>
            <person name="Pangilinan J."/>
            <person name="Ruiz-Duenas F.J."/>
            <person name="Barrasa J.M."/>
            <person name="Sanchez-Garcia M."/>
            <person name="Camarero S."/>
            <person name="Miyauchi S."/>
            <person name="Serrano A."/>
            <person name="Linde D."/>
            <person name="Babiker R."/>
            <person name="Drula E."/>
            <person name="Ayuso-Fernandez I."/>
            <person name="Pacheco R."/>
            <person name="Padilla G."/>
            <person name="Ferreira P."/>
            <person name="Barriuso J."/>
            <person name="Kellner H."/>
            <person name="Castanera R."/>
            <person name="Alfaro M."/>
            <person name="Ramirez L."/>
            <person name="Pisabarro A.G."/>
            <person name="Kuo A."/>
            <person name="Tritt A."/>
            <person name="Lipzen A."/>
            <person name="He G."/>
            <person name="Yan M."/>
            <person name="Ng V."/>
            <person name="Cullen D."/>
            <person name="Martin F."/>
            <person name="Rosso M.-N."/>
            <person name="Henrissat B."/>
            <person name="Hibbett D."/>
            <person name="Martinez A.T."/>
            <person name="Grigoriev I.V."/>
        </authorList>
    </citation>
    <scope>NUCLEOTIDE SEQUENCE</scope>
    <source>
        <strain evidence="2">CBS 247.69</strain>
    </source>
</reference>
<dbReference type="Proteomes" id="UP000807353">
    <property type="component" value="Unassembled WGS sequence"/>
</dbReference>
<gene>
    <name evidence="2" type="ORF">BDZ94DRAFT_1247185</name>
</gene>
<keyword evidence="3" id="KW-1185">Reference proteome</keyword>
<comment type="caution">
    <text evidence="2">The sequence shown here is derived from an EMBL/GenBank/DDBJ whole genome shotgun (WGS) entry which is preliminary data.</text>
</comment>
<proteinExistence type="predicted"/>
<name>A0A9P5YGE8_9AGAR</name>
<evidence type="ECO:0000259" key="1">
    <source>
        <dbReference type="PROSITE" id="PS50181"/>
    </source>
</evidence>
<dbReference type="SUPFAM" id="SSF81383">
    <property type="entry name" value="F-box domain"/>
    <property type="match status" value="1"/>
</dbReference>
<dbReference type="AlphaFoldDB" id="A0A9P5YGE8"/>
<feature type="domain" description="F-box" evidence="1">
    <location>
        <begin position="1"/>
        <end position="47"/>
    </location>
</feature>
<accession>A0A9P5YGE8</accession>
<dbReference type="InterPro" id="IPR036047">
    <property type="entry name" value="F-box-like_dom_sf"/>
</dbReference>
<organism evidence="2 3">
    <name type="scientific">Collybia nuda</name>
    <dbReference type="NCBI Taxonomy" id="64659"/>
    <lineage>
        <taxon>Eukaryota</taxon>
        <taxon>Fungi</taxon>
        <taxon>Dikarya</taxon>
        <taxon>Basidiomycota</taxon>
        <taxon>Agaricomycotina</taxon>
        <taxon>Agaricomycetes</taxon>
        <taxon>Agaricomycetidae</taxon>
        <taxon>Agaricales</taxon>
        <taxon>Tricholomatineae</taxon>
        <taxon>Clitocybaceae</taxon>
        <taxon>Collybia</taxon>
    </lineage>
</organism>
<dbReference type="Pfam" id="PF12937">
    <property type="entry name" value="F-box-like"/>
    <property type="match status" value="1"/>
</dbReference>
<protein>
    <recommendedName>
        <fullName evidence="1">F-box domain-containing protein</fullName>
    </recommendedName>
</protein>
<sequence>MFNFLDLPEDILLEICTYIGPQGLLALKQTCRVLHALGCTHHVWNQMMIDFPLDLPLRANKQALPALQIQCAVIKALRLDYNWRTHSARIRQFKGAMCDNAVDQMQPLGSQWLITLSRSPSSTQISVWDVGGSRCSRIASVETSTALRFSADLYTQSKMVIAVIEHNDPRNEHLNVYSLCLTEGENERGPSTGNLELCHSIFKPLSRGTFFDVHAYGCIVAAAVARFSGPTSPPAYEVVIVDTSTHRQWVFDPGFSLGVERVRLKLSLNRIVLVGVEASKTLLIREFGLSSFFLLKKTYKLDNGTAVNSYIDRLPDGVDNTNLILLNYDAIQFPTEFDVHLSLESANGTSGFIPIVVFPSLVVPTGGLAYMIKFPLSPTTHNMEGMEELQGTIQIPMQQFSTSAKTSADILCVGRTGYRAVWIQRRWDNDEFEFMKTTFSSSDELVDVIPLLPKHTPLPFKSHACQSLAFDEASGRLYISVHTGELFILDL</sequence>
<dbReference type="EMBL" id="MU150234">
    <property type="protein sequence ID" value="KAF9468101.1"/>
    <property type="molecule type" value="Genomic_DNA"/>
</dbReference>
<dbReference type="InterPro" id="IPR001810">
    <property type="entry name" value="F-box_dom"/>
</dbReference>
<dbReference type="OrthoDB" id="424465at2759"/>
<evidence type="ECO:0000313" key="2">
    <source>
        <dbReference type="EMBL" id="KAF9468101.1"/>
    </source>
</evidence>
<dbReference type="PROSITE" id="PS50181">
    <property type="entry name" value="FBOX"/>
    <property type="match status" value="1"/>
</dbReference>